<comment type="subunit">
    <text evidence="2 7">Monomer.</text>
</comment>
<dbReference type="Gene3D" id="3.30.1490.100">
    <property type="entry name" value="DNA polymerase, Y-family, little finger domain"/>
    <property type="match status" value="1"/>
</dbReference>
<organism evidence="10 11">
    <name type="scientific">Aquamicrobium terrae</name>
    <dbReference type="NCBI Taxonomy" id="1324945"/>
    <lineage>
        <taxon>Bacteria</taxon>
        <taxon>Pseudomonadati</taxon>
        <taxon>Pseudomonadota</taxon>
        <taxon>Alphaproteobacteria</taxon>
        <taxon>Hyphomicrobiales</taxon>
        <taxon>Phyllobacteriaceae</taxon>
        <taxon>Aquamicrobium</taxon>
    </lineage>
</organism>
<feature type="active site" evidence="7">
    <location>
        <position position="129"/>
    </location>
</feature>
<dbReference type="InterPro" id="IPR024728">
    <property type="entry name" value="PolY_HhH_motif"/>
</dbReference>
<keyword evidence="4 7" id="KW-0239">DNA-directed DNA polymerase</keyword>
<dbReference type="Pfam" id="PF00817">
    <property type="entry name" value="IMS"/>
    <property type="match status" value="1"/>
</dbReference>
<accession>A0ABV2N595</accession>
<comment type="similarity">
    <text evidence="1 7">Belongs to the DNA polymerase type-Y family.</text>
</comment>
<keyword evidence="7 10" id="KW-0548">Nucleotidyltransferase</keyword>
<dbReference type="HAMAP" id="MF_01113">
    <property type="entry name" value="DNApol_IV"/>
    <property type="match status" value="1"/>
</dbReference>
<evidence type="ECO:0000256" key="3">
    <source>
        <dbReference type="ARBA" id="ARBA00022457"/>
    </source>
</evidence>
<dbReference type="InterPro" id="IPR050116">
    <property type="entry name" value="DNA_polymerase-Y"/>
</dbReference>
<evidence type="ECO:0000256" key="7">
    <source>
        <dbReference type="HAMAP-Rule" id="MF_01113"/>
    </source>
</evidence>
<keyword evidence="7 10" id="KW-0808">Transferase</keyword>
<dbReference type="PROSITE" id="PS50173">
    <property type="entry name" value="UMUC"/>
    <property type="match status" value="1"/>
</dbReference>
<evidence type="ECO:0000256" key="4">
    <source>
        <dbReference type="ARBA" id="ARBA00022932"/>
    </source>
</evidence>
<protein>
    <recommendedName>
        <fullName evidence="7">DNA polymerase IV</fullName>
        <shortName evidence="7">Pol IV</shortName>
        <ecNumber evidence="7">2.7.7.7</ecNumber>
    </recommendedName>
</protein>
<dbReference type="Proteomes" id="UP001549076">
    <property type="component" value="Unassembled WGS sequence"/>
</dbReference>
<dbReference type="InterPro" id="IPR001126">
    <property type="entry name" value="UmuC"/>
</dbReference>
<dbReference type="Gene3D" id="3.30.70.270">
    <property type="match status" value="1"/>
</dbReference>
<dbReference type="SUPFAM" id="SSF100879">
    <property type="entry name" value="Lesion bypass DNA polymerase (Y-family), little finger domain"/>
    <property type="match status" value="1"/>
</dbReference>
<keyword evidence="7" id="KW-0238">DNA-binding</keyword>
<dbReference type="Gene3D" id="3.40.1170.60">
    <property type="match status" value="1"/>
</dbReference>
<dbReference type="InterPro" id="IPR036775">
    <property type="entry name" value="DNA_pol_Y-fam_lit_finger_sf"/>
</dbReference>
<evidence type="ECO:0000256" key="5">
    <source>
        <dbReference type="ARBA" id="ARBA00025589"/>
    </source>
</evidence>
<feature type="region of interest" description="Disordered" evidence="8">
    <location>
        <begin position="1"/>
        <end position="21"/>
    </location>
</feature>
<comment type="function">
    <text evidence="5 7">Poorly processive, error-prone DNA polymerase involved in untargeted mutagenesis. Copies undamaged DNA at stalled replication forks, which arise in vivo from mismatched or misaligned primer ends. These misaligned primers can be extended by PolIV. Exhibits no 3'-5' exonuclease (proofreading) activity. May be involved in translesional synthesis, in conjunction with the beta clamp from PolIII.</text>
</comment>
<keyword evidence="7" id="KW-0963">Cytoplasm</keyword>
<feature type="binding site" evidence="7">
    <location>
        <position position="34"/>
    </location>
    <ligand>
        <name>Mg(2+)</name>
        <dbReference type="ChEBI" id="CHEBI:18420"/>
    </ligand>
</feature>
<keyword evidence="11" id="KW-1185">Reference proteome</keyword>
<evidence type="ECO:0000256" key="1">
    <source>
        <dbReference type="ARBA" id="ARBA00010945"/>
    </source>
</evidence>
<comment type="catalytic activity">
    <reaction evidence="6 7">
        <text>DNA(n) + a 2'-deoxyribonucleoside 5'-triphosphate = DNA(n+1) + diphosphate</text>
        <dbReference type="Rhea" id="RHEA:22508"/>
        <dbReference type="Rhea" id="RHEA-COMP:17339"/>
        <dbReference type="Rhea" id="RHEA-COMP:17340"/>
        <dbReference type="ChEBI" id="CHEBI:33019"/>
        <dbReference type="ChEBI" id="CHEBI:61560"/>
        <dbReference type="ChEBI" id="CHEBI:173112"/>
        <dbReference type="EC" id="2.7.7.7"/>
    </reaction>
</comment>
<gene>
    <name evidence="7" type="primary">dinB</name>
    <name evidence="10" type="ORF">ABID37_004230</name>
</gene>
<evidence type="ECO:0000256" key="2">
    <source>
        <dbReference type="ARBA" id="ARBA00011245"/>
    </source>
</evidence>
<dbReference type="GO" id="GO:0003887">
    <property type="term" value="F:DNA-directed DNA polymerase activity"/>
    <property type="evidence" value="ECO:0007669"/>
    <property type="project" value="UniProtKB-EC"/>
</dbReference>
<feature type="site" description="Substrate discrimination" evidence="7">
    <location>
        <position position="39"/>
    </location>
</feature>
<keyword evidence="7" id="KW-0234">DNA repair</keyword>
<reference evidence="10 11" key="1">
    <citation type="submission" date="2024-06" db="EMBL/GenBank/DDBJ databases">
        <title>Genomic Encyclopedia of Type Strains, Phase IV (KMG-IV): sequencing the most valuable type-strain genomes for metagenomic binning, comparative biology and taxonomic classification.</title>
        <authorList>
            <person name="Goeker M."/>
        </authorList>
    </citation>
    <scope>NUCLEOTIDE SEQUENCE [LARGE SCALE GENOMIC DNA]</scope>
    <source>
        <strain evidence="10 11">DSM 27865</strain>
    </source>
</reference>
<keyword evidence="7" id="KW-0227">DNA damage</keyword>
<keyword evidence="7" id="KW-0460">Magnesium</keyword>
<comment type="cofactor">
    <cofactor evidence="7">
        <name>Mg(2+)</name>
        <dbReference type="ChEBI" id="CHEBI:18420"/>
    </cofactor>
    <text evidence="7">Binds 2 magnesium ions per subunit.</text>
</comment>
<dbReference type="Gene3D" id="1.10.150.20">
    <property type="entry name" value="5' to 3' exonuclease, C-terminal subdomain"/>
    <property type="match status" value="1"/>
</dbReference>
<evidence type="ECO:0000256" key="8">
    <source>
        <dbReference type="SAM" id="MobiDB-lite"/>
    </source>
</evidence>
<keyword evidence="7" id="KW-0235">DNA replication</keyword>
<dbReference type="NCBIfam" id="NF002677">
    <property type="entry name" value="PRK02406.1"/>
    <property type="match status" value="1"/>
</dbReference>
<dbReference type="Pfam" id="PF11798">
    <property type="entry name" value="IMS_HHH"/>
    <property type="match status" value="1"/>
</dbReference>
<feature type="binding site" evidence="7">
    <location>
        <position position="128"/>
    </location>
    <ligand>
        <name>Mg(2+)</name>
        <dbReference type="ChEBI" id="CHEBI:18420"/>
    </ligand>
</feature>
<feature type="domain" description="UmuC" evidence="9">
    <location>
        <begin position="30"/>
        <end position="210"/>
    </location>
</feature>
<proteinExistence type="inferred from homology"/>
<sequence length="381" mass="42358">MTTRTMERVGERGAENDGANDAREARVRKILHVDMDAFYASVEQRDNPELRGKPVAVGGSAARGVVAAASYEARAFGVRSALPSVTAKRRCPDLIFVKPRFEVYRAVSAQIREIFAEHTDLIEPLSLDEAYLDVTENKQNIAIATDIATMIRVRIKEVTGLNASAGISYCKFLAKMASDLNKPNGQAVITPAKGPQFVAELPVKKFHGVGPATAAKMERLGILTGADLRGKPRDFLEHHFGKSGSWYYQISRGIDERPVRPNRERKSLGTEDTFAEDIYELKVAQTELLRLARKIWQTCEDKGLRGRTVVVKIKFTDFQQITRSRTTAEALLQEHEFHELAATLLASVFPINKGIRLLGVTVSGFRPAPTEENELQLRLII</sequence>
<dbReference type="InterPro" id="IPR022880">
    <property type="entry name" value="DNApol_IV"/>
</dbReference>
<dbReference type="InterPro" id="IPR043128">
    <property type="entry name" value="Rev_trsase/Diguanyl_cyclase"/>
</dbReference>
<evidence type="ECO:0000313" key="10">
    <source>
        <dbReference type="EMBL" id="MET3793990.1"/>
    </source>
</evidence>
<dbReference type="PANTHER" id="PTHR11076">
    <property type="entry name" value="DNA REPAIR POLYMERASE UMUC / TRANSFERASE FAMILY MEMBER"/>
    <property type="match status" value="1"/>
</dbReference>
<dbReference type="CDD" id="cd03586">
    <property type="entry name" value="PolY_Pol_IV_kappa"/>
    <property type="match status" value="1"/>
</dbReference>
<evidence type="ECO:0000313" key="11">
    <source>
        <dbReference type="Proteomes" id="UP001549076"/>
    </source>
</evidence>
<dbReference type="EMBL" id="JBEPML010000019">
    <property type="protein sequence ID" value="MET3793990.1"/>
    <property type="molecule type" value="Genomic_DNA"/>
</dbReference>
<dbReference type="EC" id="2.7.7.7" evidence="7"/>
<name>A0ABV2N595_9HYPH</name>
<evidence type="ECO:0000259" key="9">
    <source>
        <dbReference type="PROSITE" id="PS50173"/>
    </source>
</evidence>
<dbReference type="Pfam" id="PF11799">
    <property type="entry name" value="IMS_C"/>
    <property type="match status" value="1"/>
</dbReference>
<keyword evidence="7" id="KW-0479">Metal-binding</keyword>
<evidence type="ECO:0000256" key="6">
    <source>
        <dbReference type="ARBA" id="ARBA00049244"/>
    </source>
</evidence>
<comment type="caution">
    <text evidence="10">The sequence shown here is derived from an EMBL/GenBank/DDBJ whole genome shotgun (WGS) entry which is preliminary data.</text>
</comment>
<dbReference type="PANTHER" id="PTHR11076:SF33">
    <property type="entry name" value="DNA POLYMERASE KAPPA"/>
    <property type="match status" value="1"/>
</dbReference>
<dbReference type="InterPro" id="IPR017961">
    <property type="entry name" value="DNA_pol_Y-fam_little_finger"/>
</dbReference>
<comment type="subcellular location">
    <subcellularLocation>
        <location evidence="7">Cytoplasm</location>
    </subcellularLocation>
</comment>
<dbReference type="InterPro" id="IPR043502">
    <property type="entry name" value="DNA/RNA_pol_sf"/>
</dbReference>
<keyword evidence="3 7" id="KW-0515">Mutator protein</keyword>
<dbReference type="SUPFAM" id="SSF56672">
    <property type="entry name" value="DNA/RNA polymerases"/>
    <property type="match status" value="1"/>
</dbReference>